<feature type="region of interest" description="Disordered" evidence="1">
    <location>
        <begin position="99"/>
        <end position="158"/>
    </location>
</feature>
<accession>A0AAV0Y3H9</accession>
<dbReference type="AlphaFoldDB" id="A0AAV0Y3H9"/>
<reference evidence="2 3" key="1">
    <citation type="submission" date="2023-01" db="EMBL/GenBank/DDBJ databases">
        <authorList>
            <person name="Whitehead M."/>
        </authorList>
    </citation>
    <scope>NUCLEOTIDE SEQUENCE [LARGE SCALE GENOMIC DNA]</scope>
</reference>
<protein>
    <submittedName>
        <fullName evidence="2">Uncharacterized protein</fullName>
    </submittedName>
</protein>
<keyword evidence="3" id="KW-1185">Reference proteome</keyword>
<name>A0AAV0Y3H9_9HEMI</name>
<comment type="caution">
    <text evidence="2">The sequence shown here is derived from an EMBL/GenBank/DDBJ whole genome shotgun (WGS) entry which is preliminary data.</text>
</comment>
<proteinExistence type="predicted"/>
<dbReference type="Proteomes" id="UP001160148">
    <property type="component" value="Unassembled WGS sequence"/>
</dbReference>
<organism evidence="2 3">
    <name type="scientific">Macrosiphum euphorbiae</name>
    <name type="common">potato aphid</name>
    <dbReference type="NCBI Taxonomy" id="13131"/>
    <lineage>
        <taxon>Eukaryota</taxon>
        <taxon>Metazoa</taxon>
        <taxon>Ecdysozoa</taxon>
        <taxon>Arthropoda</taxon>
        <taxon>Hexapoda</taxon>
        <taxon>Insecta</taxon>
        <taxon>Pterygota</taxon>
        <taxon>Neoptera</taxon>
        <taxon>Paraneoptera</taxon>
        <taxon>Hemiptera</taxon>
        <taxon>Sternorrhyncha</taxon>
        <taxon>Aphidomorpha</taxon>
        <taxon>Aphidoidea</taxon>
        <taxon>Aphididae</taxon>
        <taxon>Macrosiphini</taxon>
        <taxon>Macrosiphum</taxon>
    </lineage>
</organism>
<evidence type="ECO:0000313" key="3">
    <source>
        <dbReference type="Proteomes" id="UP001160148"/>
    </source>
</evidence>
<dbReference type="EMBL" id="CARXXK010001250">
    <property type="protein sequence ID" value="CAI6374717.1"/>
    <property type="molecule type" value="Genomic_DNA"/>
</dbReference>
<evidence type="ECO:0000256" key="1">
    <source>
        <dbReference type="SAM" id="MobiDB-lite"/>
    </source>
</evidence>
<sequence length="158" mass="18189">MWSVVCFTGDNTVAAVPKFWYRDGYCAWPNKFIQKNIERRVNPNELEFTHFKSKVLHTDIANLLEARSVAQDNSGISSNEHFDVNTNLKRIRKPKSIYKKNEPVKIQSPPGHISEESEDFTLFNIDNDSDKDKSYTMARNESSPSSDEDSSVYLTIKH</sequence>
<evidence type="ECO:0000313" key="2">
    <source>
        <dbReference type="EMBL" id="CAI6374717.1"/>
    </source>
</evidence>
<gene>
    <name evidence="2" type="ORF">MEUPH1_LOCUS28313</name>
</gene>